<organism evidence="3 4">
    <name type="scientific">Chionoecetes opilio</name>
    <name type="common">Atlantic snow crab</name>
    <name type="synonym">Cancer opilio</name>
    <dbReference type="NCBI Taxonomy" id="41210"/>
    <lineage>
        <taxon>Eukaryota</taxon>
        <taxon>Metazoa</taxon>
        <taxon>Ecdysozoa</taxon>
        <taxon>Arthropoda</taxon>
        <taxon>Crustacea</taxon>
        <taxon>Multicrustacea</taxon>
        <taxon>Malacostraca</taxon>
        <taxon>Eumalacostraca</taxon>
        <taxon>Eucarida</taxon>
        <taxon>Decapoda</taxon>
        <taxon>Pleocyemata</taxon>
        <taxon>Brachyura</taxon>
        <taxon>Eubrachyura</taxon>
        <taxon>Majoidea</taxon>
        <taxon>Majidae</taxon>
        <taxon>Chionoecetes</taxon>
    </lineage>
</organism>
<dbReference type="Proteomes" id="UP000770661">
    <property type="component" value="Unassembled WGS sequence"/>
</dbReference>
<keyword evidence="1 2" id="KW-1015">Disulfide bond</keyword>
<gene>
    <name evidence="3" type="primary">Malrd1_1</name>
    <name evidence="3" type="ORF">GWK47_017021</name>
</gene>
<dbReference type="SUPFAM" id="SSF57424">
    <property type="entry name" value="LDL receptor-like module"/>
    <property type="match status" value="1"/>
</dbReference>
<evidence type="ECO:0000313" key="3">
    <source>
        <dbReference type="EMBL" id="KAG0713088.1"/>
    </source>
</evidence>
<dbReference type="Gene3D" id="4.10.400.10">
    <property type="entry name" value="Low-density Lipoprotein Receptor"/>
    <property type="match status" value="1"/>
</dbReference>
<accession>A0A8J5BYS5</accession>
<dbReference type="SMART" id="SM00192">
    <property type="entry name" value="LDLa"/>
    <property type="match status" value="1"/>
</dbReference>
<evidence type="ECO:0000313" key="4">
    <source>
        <dbReference type="Proteomes" id="UP000770661"/>
    </source>
</evidence>
<dbReference type="Pfam" id="PF00057">
    <property type="entry name" value="Ldl_recept_a"/>
    <property type="match status" value="1"/>
</dbReference>
<comment type="caution">
    <text evidence="3">The sequence shown here is derived from an EMBL/GenBank/DDBJ whole genome shotgun (WGS) entry which is preliminary data.</text>
</comment>
<dbReference type="AlphaFoldDB" id="A0A8J5BYS5"/>
<dbReference type="InterPro" id="IPR023415">
    <property type="entry name" value="LDLR_class-A_CS"/>
</dbReference>
<evidence type="ECO:0000256" key="2">
    <source>
        <dbReference type="PROSITE-ProRule" id="PRU00124"/>
    </source>
</evidence>
<dbReference type="InterPro" id="IPR002172">
    <property type="entry name" value="LDrepeatLR_classA_rpt"/>
</dbReference>
<keyword evidence="4" id="KW-1185">Reference proteome</keyword>
<dbReference type="OrthoDB" id="6413415at2759"/>
<comment type="caution">
    <text evidence="2">Lacks conserved residue(s) required for the propagation of feature annotation.</text>
</comment>
<proteinExistence type="predicted"/>
<dbReference type="InterPro" id="IPR036055">
    <property type="entry name" value="LDL_receptor-like_sf"/>
</dbReference>
<evidence type="ECO:0000256" key="1">
    <source>
        <dbReference type="ARBA" id="ARBA00023157"/>
    </source>
</evidence>
<reference evidence="3" key="1">
    <citation type="submission" date="2020-07" db="EMBL/GenBank/DDBJ databases">
        <title>The High-quality genome of the commercially important snow crab, Chionoecetes opilio.</title>
        <authorList>
            <person name="Jeong J.-H."/>
            <person name="Ryu S."/>
        </authorList>
    </citation>
    <scope>NUCLEOTIDE SEQUENCE</scope>
    <source>
        <strain evidence="3">MADBK_172401_WGS</strain>
        <tissue evidence="3">Digestive gland</tissue>
    </source>
</reference>
<sequence length="241" mass="26164">MPQYLHQYHHVISPSAKASVTCQTTATRPTTTPSPSPCNEKQFYCNESSSCLPGLLVCDGVTDCANGADERGCPAKKCEPGFVYCGDKYMQDDPCMPVDNLCNSWIFCHTYDADESLCGLCPPNYCLHGGKCAVTQTRLPNCSCSDGYEVIGGEVLGPQTYSHSRGQIAACIGRPRGLAAATGFVLYRRLTVKLLLPSARTLQSLHLQQPRCHGCTTTTATRRASMSCEGSPTTELYQRSR</sequence>
<dbReference type="PROSITE" id="PS01209">
    <property type="entry name" value="LDLRA_1"/>
    <property type="match status" value="1"/>
</dbReference>
<name>A0A8J5BYS5_CHIOP</name>
<dbReference type="PROSITE" id="PS50068">
    <property type="entry name" value="LDLRA_2"/>
    <property type="match status" value="1"/>
</dbReference>
<feature type="disulfide bond" evidence="2">
    <location>
        <begin position="58"/>
        <end position="73"/>
    </location>
</feature>
<dbReference type="EMBL" id="JACEEZ010021770">
    <property type="protein sequence ID" value="KAG0713088.1"/>
    <property type="molecule type" value="Genomic_DNA"/>
</dbReference>
<protein>
    <submittedName>
        <fullName evidence="3">MAM and LDL-receptor class A domain-containing protein 1</fullName>
    </submittedName>
</protein>
<dbReference type="CDD" id="cd00112">
    <property type="entry name" value="LDLa"/>
    <property type="match status" value="1"/>
</dbReference>